<dbReference type="GO" id="GO:0046403">
    <property type="term" value="F:polynucleotide 3'-phosphatase activity"/>
    <property type="evidence" value="ECO:0007669"/>
    <property type="project" value="TreeGrafter"/>
</dbReference>
<evidence type="ECO:0000313" key="3">
    <source>
        <dbReference type="Proteomes" id="UP000242875"/>
    </source>
</evidence>
<comment type="caution">
    <text evidence="2">The sequence shown here is derived from an EMBL/GenBank/DDBJ whole genome shotgun (WGS) entry which is preliminary data.</text>
</comment>
<dbReference type="InterPro" id="IPR013954">
    <property type="entry name" value="PNK3P"/>
</dbReference>
<dbReference type="PANTHER" id="PTHR12083:SF9">
    <property type="entry name" value="BIFUNCTIONAL POLYNUCLEOTIDE PHOSPHATASE_KINASE"/>
    <property type="match status" value="1"/>
</dbReference>
<dbReference type="InterPro" id="IPR006549">
    <property type="entry name" value="HAD-SF_hydro_IIIA"/>
</dbReference>
<dbReference type="InterPro" id="IPR006551">
    <property type="entry name" value="Polynucleotide_phosphatase"/>
</dbReference>
<dbReference type="Gene3D" id="3.40.50.300">
    <property type="entry name" value="P-loop containing nucleotide triphosphate hydrolases"/>
    <property type="match status" value="1"/>
</dbReference>
<dbReference type="Proteomes" id="UP000242875">
    <property type="component" value="Unassembled WGS sequence"/>
</dbReference>
<feature type="region of interest" description="Disordered" evidence="1">
    <location>
        <begin position="1"/>
        <end position="23"/>
    </location>
</feature>
<dbReference type="Pfam" id="PF08645">
    <property type="entry name" value="PNK3P"/>
    <property type="match status" value="1"/>
</dbReference>
<dbReference type="GO" id="GO:0006281">
    <property type="term" value="P:DNA repair"/>
    <property type="evidence" value="ECO:0007669"/>
    <property type="project" value="TreeGrafter"/>
</dbReference>
<evidence type="ECO:0000256" key="1">
    <source>
        <dbReference type="SAM" id="MobiDB-lite"/>
    </source>
</evidence>
<evidence type="ECO:0008006" key="4">
    <source>
        <dbReference type="Google" id="ProtNLM"/>
    </source>
</evidence>
<dbReference type="CDD" id="cd01625">
    <property type="entry name" value="HAD_PNP"/>
    <property type="match status" value="1"/>
</dbReference>
<dbReference type="SUPFAM" id="SSF52540">
    <property type="entry name" value="P-loop containing nucleoside triphosphate hydrolases"/>
    <property type="match status" value="1"/>
</dbReference>
<reference evidence="2 3" key="1">
    <citation type="journal article" date="2017" name="Mycologia">
        <title>Bifiguratus adelaidae, gen. et sp. nov., a new member of Mucoromycotina in endophytic and soil-dwelling habitats.</title>
        <authorList>
            <person name="Torres-Cruz T.J."/>
            <person name="Billingsley Tobias T.L."/>
            <person name="Almatruk M."/>
            <person name="Hesse C."/>
            <person name="Kuske C.R."/>
            <person name="Desiro A."/>
            <person name="Benucci G.M."/>
            <person name="Bonito G."/>
            <person name="Stajich J.E."/>
            <person name="Dunlap C."/>
            <person name="Arnold A.E."/>
            <person name="Porras-Alfaro A."/>
        </authorList>
    </citation>
    <scope>NUCLEOTIDE SEQUENCE [LARGE SCALE GENOMIC DNA]</scope>
    <source>
        <strain evidence="2 3">AZ0501</strain>
    </source>
</reference>
<dbReference type="NCBIfam" id="TIGR01664">
    <property type="entry name" value="DNA-3'-Pase"/>
    <property type="match status" value="1"/>
</dbReference>
<keyword evidence="3" id="KW-1185">Reference proteome</keyword>
<dbReference type="InterPro" id="IPR036412">
    <property type="entry name" value="HAD-like_sf"/>
</dbReference>
<dbReference type="PANTHER" id="PTHR12083">
    <property type="entry name" value="BIFUNCTIONAL POLYNUCLEOTIDE PHOSPHATASE/KINASE"/>
    <property type="match status" value="1"/>
</dbReference>
<dbReference type="NCBIfam" id="TIGR01662">
    <property type="entry name" value="HAD-SF-IIIA"/>
    <property type="match status" value="1"/>
</dbReference>
<sequence>MDKFVVRMGNGSAHSPGKRTRDNGVAVEQVSVKKSGKLAHVHIESSGVNTASATTTTTASLFLQPNKFSIDWTLQDGLLKGVALDPPGRTKVAAFDFDGTLVTTKSGNVHAKDSEDWKWWHSSIPKKLRQLYDEGHKIVVFTNQAGLKTPQRIASFKSKLQSCLSQINIPIQIFACVDYSQFRKPITGFWQKLVRDENQGVAIDVKASLFVGDAAGRPAGWKKGARKDFSCTDRKFAQNVGLSFLTPEEYFLGEAPAPFSWGDFDPKSQNLNVPLFTPTSIPLLPNPRRQELILFVGYPASGKSTFAKRYLLDAGYAYVNQDTLKTRVNCLAACEKAMSEGSSCVIDNTNPDPASRGAFLAIAKSKSVPTRCFWFQASEGLARHNNYYRAYSGLPYALAHPTTQSNVFIPENYAKDSRISSE</sequence>
<dbReference type="SUPFAM" id="SSF56784">
    <property type="entry name" value="HAD-like"/>
    <property type="match status" value="1"/>
</dbReference>
<dbReference type="GO" id="GO:0003690">
    <property type="term" value="F:double-stranded DNA binding"/>
    <property type="evidence" value="ECO:0007669"/>
    <property type="project" value="TreeGrafter"/>
</dbReference>
<protein>
    <recommendedName>
        <fullName evidence="4">Polynucleotide kinase 3'-phosphatase</fullName>
    </recommendedName>
</protein>
<dbReference type="AlphaFoldDB" id="A0A261XYI1"/>
<accession>A0A261XYI1</accession>
<dbReference type="Gene3D" id="3.40.50.1000">
    <property type="entry name" value="HAD superfamily/HAD-like"/>
    <property type="match status" value="1"/>
</dbReference>
<organism evidence="2 3">
    <name type="scientific">Bifiguratus adelaidae</name>
    <dbReference type="NCBI Taxonomy" id="1938954"/>
    <lineage>
        <taxon>Eukaryota</taxon>
        <taxon>Fungi</taxon>
        <taxon>Fungi incertae sedis</taxon>
        <taxon>Mucoromycota</taxon>
        <taxon>Mucoromycotina</taxon>
        <taxon>Endogonomycetes</taxon>
        <taxon>Endogonales</taxon>
        <taxon>Endogonales incertae sedis</taxon>
        <taxon>Bifiguratus</taxon>
    </lineage>
</organism>
<gene>
    <name evidence="2" type="ORF">BZG36_03584</name>
</gene>
<dbReference type="InterPro" id="IPR027417">
    <property type="entry name" value="P-loop_NTPase"/>
</dbReference>
<dbReference type="FunFam" id="3.40.50.1000:FF:000078">
    <property type="entry name" value="Bifunctional polynucleotide phosphatase/kinase"/>
    <property type="match status" value="1"/>
</dbReference>
<dbReference type="GO" id="GO:0046404">
    <property type="term" value="F:ATP-dependent polydeoxyribonucleotide 5'-hydroxyl-kinase activity"/>
    <property type="evidence" value="ECO:0007669"/>
    <property type="project" value="TreeGrafter"/>
</dbReference>
<dbReference type="InterPro" id="IPR023214">
    <property type="entry name" value="HAD_sf"/>
</dbReference>
<evidence type="ECO:0000313" key="2">
    <source>
        <dbReference type="EMBL" id="OZJ03427.1"/>
    </source>
</evidence>
<dbReference type="Pfam" id="PF13671">
    <property type="entry name" value="AAA_33"/>
    <property type="match status" value="1"/>
</dbReference>
<dbReference type="EMBL" id="MVBO01000086">
    <property type="protein sequence ID" value="OZJ03427.1"/>
    <property type="molecule type" value="Genomic_DNA"/>
</dbReference>
<dbReference type="OrthoDB" id="19045at2759"/>
<proteinExistence type="predicted"/>
<name>A0A261XYI1_9FUNG</name>